<evidence type="ECO:0008006" key="3">
    <source>
        <dbReference type="Google" id="ProtNLM"/>
    </source>
</evidence>
<keyword evidence="2" id="KW-1185">Reference proteome</keyword>
<dbReference type="OrthoDB" id="7778333at2"/>
<dbReference type="RefSeq" id="WP_108885268.1">
    <property type="nucleotide sequence ID" value="NZ_OMOJ01000002.1"/>
</dbReference>
<dbReference type="Gene3D" id="1.10.645.10">
    <property type="entry name" value="Cytochrome-c3 Hydrogenase, chain B"/>
    <property type="match status" value="2"/>
</dbReference>
<dbReference type="Proteomes" id="UP000244904">
    <property type="component" value="Unassembled WGS sequence"/>
</dbReference>
<organism evidence="1 2">
    <name type="scientific">Pseudoprimorskyibacter insulae</name>
    <dbReference type="NCBI Taxonomy" id="1695997"/>
    <lineage>
        <taxon>Bacteria</taxon>
        <taxon>Pseudomonadati</taxon>
        <taxon>Pseudomonadota</taxon>
        <taxon>Alphaproteobacteria</taxon>
        <taxon>Rhodobacterales</taxon>
        <taxon>Paracoccaceae</taxon>
        <taxon>Pseudoprimorskyibacter</taxon>
    </lineage>
</organism>
<name>A0A2R8AU32_9RHOB</name>
<evidence type="ECO:0000313" key="1">
    <source>
        <dbReference type="EMBL" id="SPF79384.1"/>
    </source>
</evidence>
<dbReference type="EMBL" id="OMOJ01000002">
    <property type="protein sequence ID" value="SPF79384.1"/>
    <property type="molecule type" value="Genomic_DNA"/>
</dbReference>
<dbReference type="AlphaFoldDB" id="A0A2R8AU32"/>
<gene>
    <name evidence="1" type="ORF">PRI8871_01180</name>
</gene>
<dbReference type="InterPro" id="IPR029014">
    <property type="entry name" value="NiFe-Hase_large"/>
</dbReference>
<protein>
    <recommendedName>
        <fullName evidence="3">Hydrogenase expression/formation protein HupK</fullName>
    </recommendedName>
</protein>
<accession>A0A2R8AU32</accession>
<sequence>MLDRADIRLQAVAGATPPVARLVLGRPVEEVAAIIPRIFNLCPMAQTLAIKAAAGWAITPTDKQALRAEICREHALRLAVILPSRLGAPRLVLPQDAAEQRWALFGQDRFPVDGFDGFLESGVGIAPLLLALRSRFAPFEASIPALPLPDDETAFQPLALENTVAARHLDHPLMRAIEAEYGRGPLWRVVAKALDYDAFSHGSEPEIATPEKGRAIVPAARGRYALAMQVQGGVVTAFQRVTPTDHLMADQGVMAQALASLPRVKHDEAPLLVDILDPCSPVTIKEADHA</sequence>
<proteinExistence type="predicted"/>
<reference evidence="2" key="1">
    <citation type="submission" date="2018-03" db="EMBL/GenBank/DDBJ databases">
        <authorList>
            <person name="Rodrigo-Torres L."/>
            <person name="Arahal R. D."/>
            <person name="Lucena T."/>
        </authorList>
    </citation>
    <scope>NUCLEOTIDE SEQUENCE [LARGE SCALE GENOMIC DNA]</scope>
    <source>
        <strain evidence="2">CECT 8871</strain>
    </source>
</reference>
<evidence type="ECO:0000313" key="2">
    <source>
        <dbReference type="Proteomes" id="UP000244904"/>
    </source>
</evidence>
<dbReference type="SUPFAM" id="SSF56762">
    <property type="entry name" value="HydB/Nqo4-like"/>
    <property type="match status" value="1"/>
</dbReference>